<dbReference type="AlphaFoldDB" id="A0A4Y8L7Z3"/>
<keyword evidence="1" id="KW-0812">Transmembrane</keyword>
<dbReference type="EMBL" id="SOML01000001">
    <property type="protein sequence ID" value="TFD98749.1"/>
    <property type="molecule type" value="Genomic_DNA"/>
</dbReference>
<name>A0A4Y8L7Z3_9BACT</name>
<feature type="transmembrane region" description="Helical" evidence="1">
    <location>
        <begin position="6"/>
        <end position="23"/>
    </location>
</feature>
<dbReference type="Proteomes" id="UP000297861">
    <property type="component" value="Unassembled WGS sequence"/>
</dbReference>
<comment type="caution">
    <text evidence="2">The sequence shown here is derived from an EMBL/GenBank/DDBJ whole genome shotgun (WGS) entry which is preliminary data.</text>
</comment>
<dbReference type="OrthoDB" id="998037at2"/>
<protein>
    <submittedName>
        <fullName evidence="2">FeoB-associated Cys-rich membrane protein</fullName>
    </submittedName>
</protein>
<keyword evidence="3" id="KW-1185">Reference proteome</keyword>
<keyword evidence="1" id="KW-0472">Membrane</keyword>
<reference evidence="2 3" key="1">
    <citation type="submission" date="2019-03" db="EMBL/GenBank/DDBJ databases">
        <title>San Antonio Military Medical Center submission to MRSN (WRAIR), pending publication.</title>
        <authorList>
            <person name="Blyth D.M."/>
            <person name="Mccarthy S.L."/>
            <person name="Schall S.E."/>
            <person name="Stam J.A."/>
            <person name="Ong A.C."/>
            <person name="Mcgann P.T."/>
        </authorList>
    </citation>
    <scope>NUCLEOTIDE SEQUENCE [LARGE SCALE GENOMIC DNA]</scope>
    <source>
        <strain evidence="2 3">MRSN571793</strain>
    </source>
</reference>
<evidence type="ECO:0000313" key="3">
    <source>
        <dbReference type="Proteomes" id="UP000297861"/>
    </source>
</evidence>
<proteinExistence type="predicted"/>
<evidence type="ECO:0000256" key="1">
    <source>
        <dbReference type="SAM" id="Phobius"/>
    </source>
</evidence>
<organism evidence="2 3">
    <name type="scientific">Dysgonomonas capnocytophagoides</name>
    <dbReference type="NCBI Taxonomy" id="45254"/>
    <lineage>
        <taxon>Bacteria</taxon>
        <taxon>Pseudomonadati</taxon>
        <taxon>Bacteroidota</taxon>
        <taxon>Bacteroidia</taxon>
        <taxon>Bacteroidales</taxon>
        <taxon>Dysgonomonadaceae</taxon>
        <taxon>Dysgonomonas</taxon>
    </lineage>
</organism>
<keyword evidence="1" id="KW-1133">Transmembrane helix</keyword>
<gene>
    <name evidence="2" type="ORF">E2605_01290</name>
</gene>
<dbReference type="RefSeq" id="WP_084158483.1">
    <property type="nucleotide sequence ID" value="NZ_JAWZLG010000034.1"/>
</dbReference>
<sequence length="50" mass="5482">MIQEIIVAVVGLAVLGWIGYKVYSFFFGKNKGRTACGCSSCHCHVTEKTK</sequence>
<accession>A0A4Y8L7Z3</accession>
<dbReference type="Pfam" id="PF12669">
    <property type="entry name" value="FeoB_associated"/>
    <property type="match status" value="1"/>
</dbReference>
<evidence type="ECO:0000313" key="2">
    <source>
        <dbReference type="EMBL" id="TFD98749.1"/>
    </source>
</evidence>